<dbReference type="AlphaFoldDB" id="A0A1C3U9W5"/>
<evidence type="ECO:0000313" key="2">
    <source>
        <dbReference type="Proteomes" id="UP000186228"/>
    </source>
</evidence>
<name>A0A1C3U9W5_9HYPH</name>
<sequence>MLTIYNVNSLVHWEERDIKLRDDFVRFFSDEVASFLRSSNPAWDIRRVEAPTLMPRNLVSDAYSNSDIWAQQQMSNTEAELVLRPETTPSTYIYMQHLLVNH</sequence>
<keyword evidence="1" id="KW-0030">Aminoacyl-tRNA synthetase</keyword>
<dbReference type="Gene3D" id="3.30.930.10">
    <property type="entry name" value="Bira Bifunctional Protein, Domain 2"/>
    <property type="match status" value="1"/>
</dbReference>
<organism evidence="1 2">
    <name type="scientific">Rhizobium hainanense</name>
    <dbReference type="NCBI Taxonomy" id="52131"/>
    <lineage>
        <taxon>Bacteria</taxon>
        <taxon>Pseudomonadati</taxon>
        <taxon>Pseudomonadota</taxon>
        <taxon>Alphaproteobacteria</taxon>
        <taxon>Hyphomicrobiales</taxon>
        <taxon>Rhizobiaceae</taxon>
        <taxon>Rhizobium/Agrobacterium group</taxon>
        <taxon>Rhizobium</taxon>
    </lineage>
</organism>
<evidence type="ECO:0000313" key="1">
    <source>
        <dbReference type="EMBL" id="SCB12262.1"/>
    </source>
</evidence>
<keyword evidence="2" id="KW-1185">Reference proteome</keyword>
<dbReference type="EMBL" id="FMAC01000001">
    <property type="protein sequence ID" value="SCB12262.1"/>
    <property type="molecule type" value="Genomic_DNA"/>
</dbReference>
<accession>A0A1C3U9W5</accession>
<protein>
    <submittedName>
        <fullName evidence="1">Glycyl-tRNA synthetase</fullName>
    </submittedName>
</protein>
<dbReference type="InterPro" id="IPR045864">
    <property type="entry name" value="aa-tRNA-synth_II/BPL/LPL"/>
</dbReference>
<keyword evidence="1" id="KW-0436">Ligase</keyword>
<dbReference type="Proteomes" id="UP000186228">
    <property type="component" value="Unassembled WGS sequence"/>
</dbReference>
<reference evidence="2" key="1">
    <citation type="submission" date="2016-08" db="EMBL/GenBank/DDBJ databases">
        <authorList>
            <person name="Varghese N."/>
            <person name="Submissions Spin"/>
        </authorList>
    </citation>
    <scope>NUCLEOTIDE SEQUENCE [LARGE SCALE GENOMIC DNA]</scope>
    <source>
        <strain evidence="2">CCBAU 57015</strain>
    </source>
</reference>
<proteinExistence type="predicted"/>
<gene>
    <name evidence="1" type="ORF">GA0061100_1011075</name>
</gene>
<dbReference type="STRING" id="52131.GA0061100_1011075"/>
<dbReference type="GO" id="GO:0004812">
    <property type="term" value="F:aminoacyl-tRNA ligase activity"/>
    <property type="evidence" value="ECO:0007669"/>
    <property type="project" value="UniProtKB-KW"/>
</dbReference>